<comment type="caution">
    <text evidence="1">The sequence shown here is derived from an EMBL/GenBank/DDBJ whole genome shotgun (WGS) entry which is preliminary data.</text>
</comment>
<evidence type="ECO:0008006" key="3">
    <source>
        <dbReference type="Google" id="ProtNLM"/>
    </source>
</evidence>
<proteinExistence type="predicted"/>
<evidence type="ECO:0000313" key="1">
    <source>
        <dbReference type="EMBL" id="RIH84634.1"/>
    </source>
</evidence>
<accession>A0A399EIT4</accession>
<evidence type="ECO:0000313" key="2">
    <source>
        <dbReference type="Proteomes" id="UP000265715"/>
    </source>
</evidence>
<dbReference type="EMBL" id="QXDL01000070">
    <property type="protein sequence ID" value="RIH84634.1"/>
    <property type="molecule type" value="Genomic_DNA"/>
</dbReference>
<protein>
    <recommendedName>
        <fullName evidence="3">DUF2993 domain-containing protein</fullName>
    </recommendedName>
</protein>
<organism evidence="1 2">
    <name type="scientific">Calidithermus terrae</name>
    <dbReference type="NCBI Taxonomy" id="1408545"/>
    <lineage>
        <taxon>Bacteria</taxon>
        <taxon>Thermotogati</taxon>
        <taxon>Deinococcota</taxon>
        <taxon>Deinococci</taxon>
        <taxon>Thermales</taxon>
        <taxon>Thermaceae</taxon>
        <taxon>Calidithermus</taxon>
    </lineage>
</organism>
<reference evidence="1 2" key="1">
    <citation type="submission" date="2018-08" db="EMBL/GenBank/DDBJ databases">
        <title>Meiothermus terrae DSM 26712 genome sequencing project.</title>
        <authorList>
            <person name="Da Costa M.S."/>
            <person name="Albuquerque L."/>
            <person name="Raposo P."/>
            <person name="Froufe H.J.C."/>
            <person name="Barroso C.S."/>
            <person name="Egas C."/>
        </authorList>
    </citation>
    <scope>NUCLEOTIDE SEQUENCE [LARGE SCALE GENOMIC DNA]</scope>
    <source>
        <strain evidence="1 2">DSM 26712</strain>
    </source>
</reference>
<dbReference type="AlphaFoldDB" id="A0A399EIT4"/>
<keyword evidence="2" id="KW-1185">Reference proteome</keyword>
<dbReference type="Proteomes" id="UP000265715">
    <property type="component" value="Unassembled WGS sequence"/>
</dbReference>
<name>A0A399EIT4_9DEIN</name>
<dbReference type="OrthoDB" id="27138at2"/>
<dbReference type="RefSeq" id="WP_119315010.1">
    <property type="nucleotide sequence ID" value="NZ_QXDL01000070.1"/>
</dbReference>
<gene>
    <name evidence="1" type="ORF">Mterra_01907</name>
</gene>
<sequence length="187" mass="20810">MHLRASLTLELTQALLAHLLAQPLRGLDLPLEVRALRLSLGRLHGGEVRELRLEPGLLRLGVGFASGPHAELRLRHLGFDAPTQTLRLRVEHLHAGGFPGAMLLNLAPAKVLEVAIAQANRRLPGLLSPGPDRTLELRLTPLRERLRQEPRLREALAALGLEAKPELELRDLQFRLEQLWLELDGGF</sequence>